<dbReference type="Proteomes" id="UP001056012">
    <property type="component" value="Chromosome 3"/>
</dbReference>
<evidence type="ECO:0000313" key="3">
    <source>
        <dbReference type="Proteomes" id="UP001056012"/>
    </source>
</evidence>
<proteinExistence type="predicted"/>
<dbReference type="PANTHER" id="PTHR24148:SF64">
    <property type="entry name" value="HETEROKARYON INCOMPATIBILITY DOMAIN-CONTAINING PROTEIN"/>
    <property type="match status" value="1"/>
</dbReference>
<organism evidence="2 3">
    <name type="scientific">Curvularia clavata</name>
    <dbReference type="NCBI Taxonomy" id="95742"/>
    <lineage>
        <taxon>Eukaryota</taxon>
        <taxon>Fungi</taxon>
        <taxon>Dikarya</taxon>
        <taxon>Ascomycota</taxon>
        <taxon>Pezizomycotina</taxon>
        <taxon>Dothideomycetes</taxon>
        <taxon>Pleosporomycetidae</taxon>
        <taxon>Pleosporales</taxon>
        <taxon>Pleosporineae</taxon>
        <taxon>Pleosporaceae</taxon>
        <taxon>Curvularia</taxon>
    </lineage>
</organism>
<dbReference type="InterPro" id="IPR010730">
    <property type="entry name" value="HET"/>
</dbReference>
<dbReference type="InterPro" id="IPR052895">
    <property type="entry name" value="HetReg/Transcr_Mod"/>
</dbReference>
<gene>
    <name evidence="2" type="ORF">yc1106_04632</name>
</gene>
<dbReference type="Pfam" id="PF06985">
    <property type="entry name" value="HET"/>
    <property type="match status" value="1"/>
</dbReference>
<feature type="domain" description="Heterokaryon incompatibility" evidence="1">
    <location>
        <begin position="55"/>
        <end position="247"/>
    </location>
</feature>
<dbReference type="VEuPathDB" id="FungiDB:yc1106_04632"/>
<accession>A0A9Q8ZBP3</accession>
<dbReference type="OrthoDB" id="3557394at2759"/>
<evidence type="ECO:0000313" key="2">
    <source>
        <dbReference type="EMBL" id="USP77358.1"/>
    </source>
</evidence>
<evidence type="ECO:0000259" key="1">
    <source>
        <dbReference type="Pfam" id="PF06985"/>
    </source>
</evidence>
<reference evidence="2" key="1">
    <citation type="submission" date="2021-12" db="EMBL/GenBank/DDBJ databases">
        <title>Curvularia clavata genome.</title>
        <authorList>
            <person name="Cao Y."/>
        </authorList>
    </citation>
    <scope>NUCLEOTIDE SEQUENCE</scope>
    <source>
        <strain evidence="2">Yc1106</strain>
    </source>
</reference>
<keyword evidence="3" id="KW-1185">Reference proteome</keyword>
<name>A0A9Q8ZBP3_CURCL</name>
<dbReference type="AlphaFoldDB" id="A0A9Q8ZBP3"/>
<protein>
    <recommendedName>
        <fullName evidence="1">Heterokaryon incompatibility domain-containing protein</fullName>
    </recommendedName>
</protein>
<dbReference type="EMBL" id="CP089276">
    <property type="protein sequence ID" value="USP77358.1"/>
    <property type="molecule type" value="Genomic_DNA"/>
</dbReference>
<dbReference type="PANTHER" id="PTHR24148">
    <property type="entry name" value="ANKYRIN REPEAT DOMAIN-CONTAINING PROTEIN 39 HOMOLOG-RELATED"/>
    <property type="match status" value="1"/>
</dbReference>
<sequence length="767" mass="88293">MFLSPSSALREPEKPIYPGKSLMTDEIRVLWLQPGKWTDPIVCELNNVCLGTVEYRALSYVWGSRFNMRSIRLNGRNYPVTLNLETALRHLRVKYKDGLVLWVDALCINQADSEERTRQVEIMGRIYELCRECLVYLGQSLDGNPGATTEPAPVLDFGAIDIYAQTCRNMETQRNRTLHDVFEFFHKLSNSKHFHETLPLRIEHQGAEIESGNHNDLKIRSVFFEALRMFMHAPFTPWWSRIWTVQEVALPPHVILSYGTITAPWTMFSKAANEYKIHSNTCCREFIRGLPRDQERVVSNSFETISAIQDLRLRYHANRSQSTHLSLLDLLSQFRDRRASDPRDKVYALLSMARLLPGLDLLAPDYSLSEAEVFRIATLVSIYSTKSLSVFSTELGRKFRSDLASWVPDWGAPGGHLYRSRANMIKHYKASMEEATPASIVPIEGAKLRLRATRITTVERVGEIMWGEDPSYSRKTLNQWFYLWLEQLCVPEDERPSKTGENRKPSQRIYMYEFWKAMCADVIQEHITTGSTRKVQPDDMSAFETWAKYSSLSPFSTRENRELASNWSSKAELWSLFLSTWPTEINDEEPNAPNEYIPSHLEDLDAAYNAIHDLMQFPEPDILEFRSGDRKSSFDWRTLYLTVYQALRDHYGADTCLYSDREKSQIPSIERSISIATLSRRLIYGSLAIGLGPADMAVGDEICLLPGGKTPFILRPRGFTTRLQKGEEGMYETVDRYRYEIIGDCYVDGWMDGMTHGPRPVFDIELV</sequence>